<evidence type="ECO:0000256" key="1">
    <source>
        <dbReference type="ARBA" id="ARBA00022723"/>
    </source>
</evidence>
<dbReference type="AlphaFoldDB" id="A0A6C0B987"/>
<accession>A0A6C0B987</accession>
<name>A0A6C0B987_9ZZZZ</name>
<sequence>MSCTGNGRCMKSCCCKGICSCLDIGHEHILFGRYTFCKVECKYECDAKQCSNKQCKRVFVGRKEQTKCNECDIFKIDFLEVKDECCICYQMKYMIETQCRHRYCHDCLMDNTGDVVRCHLCKTELIFNKY</sequence>
<dbReference type="PROSITE" id="PS00518">
    <property type="entry name" value="ZF_RING_1"/>
    <property type="match status" value="1"/>
</dbReference>
<keyword evidence="1" id="KW-0479">Metal-binding</keyword>
<dbReference type="InterPro" id="IPR001841">
    <property type="entry name" value="Znf_RING"/>
</dbReference>
<proteinExistence type="predicted"/>
<evidence type="ECO:0000259" key="4">
    <source>
        <dbReference type="PROSITE" id="PS50089"/>
    </source>
</evidence>
<keyword evidence="2" id="KW-0863">Zinc-finger</keyword>
<dbReference type="EMBL" id="MN739101">
    <property type="protein sequence ID" value="QHS88610.1"/>
    <property type="molecule type" value="Genomic_DNA"/>
</dbReference>
<organism evidence="5">
    <name type="scientific">viral metagenome</name>
    <dbReference type="NCBI Taxonomy" id="1070528"/>
    <lineage>
        <taxon>unclassified sequences</taxon>
        <taxon>metagenomes</taxon>
        <taxon>organismal metagenomes</taxon>
    </lineage>
</organism>
<feature type="domain" description="RING-type" evidence="4">
    <location>
        <begin position="85"/>
        <end position="122"/>
    </location>
</feature>
<evidence type="ECO:0000313" key="5">
    <source>
        <dbReference type="EMBL" id="QHS88610.1"/>
    </source>
</evidence>
<dbReference type="SMART" id="SM00184">
    <property type="entry name" value="RING"/>
    <property type="match status" value="1"/>
</dbReference>
<evidence type="ECO:0000256" key="2">
    <source>
        <dbReference type="ARBA" id="ARBA00022771"/>
    </source>
</evidence>
<evidence type="ECO:0000256" key="3">
    <source>
        <dbReference type="ARBA" id="ARBA00022833"/>
    </source>
</evidence>
<reference evidence="5" key="1">
    <citation type="journal article" date="2020" name="Nature">
        <title>Giant virus diversity and host interactions through global metagenomics.</title>
        <authorList>
            <person name="Schulz F."/>
            <person name="Roux S."/>
            <person name="Paez-Espino D."/>
            <person name="Jungbluth S."/>
            <person name="Walsh D.A."/>
            <person name="Denef V.J."/>
            <person name="McMahon K.D."/>
            <person name="Konstantinidis K.T."/>
            <person name="Eloe-Fadrosh E.A."/>
            <person name="Kyrpides N.C."/>
            <person name="Woyke T."/>
        </authorList>
    </citation>
    <scope>NUCLEOTIDE SEQUENCE</scope>
    <source>
        <strain evidence="5">GVMAG-M-3300010158-55</strain>
    </source>
</reference>
<protein>
    <recommendedName>
        <fullName evidence="4">RING-type domain-containing protein</fullName>
    </recommendedName>
</protein>
<keyword evidence="3" id="KW-0862">Zinc</keyword>
<dbReference type="InterPro" id="IPR017907">
    <property type="entry name" value="Znf_RING_CS"/>
</dbReference>
<dbReference type="PROSITE" id="PS50089">
    <property type="entry name" value="ZF_RING_2"/>
    <property type="match status" value="1"/>
</dbReference>
<dbReference type="GO" id="GO:0008270">
    <property type="term" value="F:zinc ion binding"/>
    <property type="evidence" value="ECO:0007669"/>
    <property type="project" value="UniProtKB-KW"/>
</dbReference>